<keyword evidence="3" id="KW-0653">Protein transport</keyword>
<dbReference type="PANTHER" id="PTHR13768:SF8">
    <property type="entry name" value="ALPHA-SOLUBLE NSF ATTACHMENT PROTEIN"/>
    <property type="match status" value="1"/>
</dbReference>
<organism evidence="4 5">
    <name type="scientific">Aspergillus pseudoustus</name>
    <dbReference type="NCBI Taxonomy" id="1810923"/>
    <lineage>
        <taxon>Eukaryota</taxon>
        <taxon>Fungi</taxon>
        <taxon>Dikarya</taxon>
        <taxon>Ascomycota</taxon>
        <taxon>Pezizomycotina</taxon>
        <taxon>Eurotiomycetes</taxon>
        <taxon>Eurotiomycetidae</taxon>
        <taxon>Eurotiales</taxon>
        <taxon>Aspergillaceae</taxon>
        <taxon>Aspergillus</taxon>
        <taxon>Aspergillus subgen. Nidulantes</taxon>
    </lineage>
</organism>
<comment type="caution">
    <text evidence="4">The sequence shown here is derived from an EMBL/GenBank/DDBJ whole genome shotgun (WGS) entry which is preliminary data.</text>
</comment>
<evidence type="ECO:0000313" key="5">
    <source>
        <dbReference type="Proteomes" id="UP001610446"/>
    </source>
</evidence>
<dbReference type="Proteomes" id="UP001610446">
    <property type="component" value="Unassembled WGS sequence"/>
</dbReference>
<evidence type="ECO:0000313" key="4">
    <source>
        <dbReference type="EMBL" id="KAL2829344.1"/>
    </source>
</evidence>
<accession>A0ABR4INJ9</accession>
<gene>
    <name evidence="4" type="ORF">BJY01DRAFT_255039</name>
</gene>
<dbReference type="InterPro" id="IPR011990">
    <property type="entry name" value="TPR-like_helical_dom_sf"/>
</dbReference>
<keyword evidence="2" id="KW-0813">Transport</keyword>
<proteinExistence type="inferred from homology"/>
<evidence type="ECO:0000256" key="3">
    <source>
        <dbReference type="ARBA" id="ARBA00022927"/>
    </source>
</evidence>
<sequence length="144" mass="16136">MRGDFTKDILANKSLIKAADLAVLEGDYYKAADYYKSQADWATGNGLMRHSTKPYLFKATLCYLAVDLVQAAKVIEEYLKIGTPGDESELNFLRGLLDSIENKSSEDFTAQVAMYRQKRALDDWQEETLKIASHGLEGPVDDFA</sequence>
<dbReference type="InterPro" id="IPR000744">
    <property type="entry name" value="NSF_attach"/>
</dbReference>
<protein>
    <submittedName>
        <fullName evidence="4">Soluble NSF attachment protein</fullName>
    </submittedName>
</protein>
<dbReference type="Pfam" id="PF14938">
    <property type="entry name" value="SNAP"/>
    <property type="match status" value="1"/>
</dbReference>
<name>A0ABR4INJ9_9EURO</name>
<comment type="similarity">
    <text evidence="1">Belongs to the SNAP family.</text>
</comment>
<dbReference type="Gene3D" id="1.25.40.10">
    <property type="entry name" value="Tetratricopeptide repeat domain"/>
    <property type="match status" value="1"/>
</dbReference>
<dbReference type="PRINTS" id="PR00448">
    <property type="entry name" value="NSFATTACHMNT"/>
</dbReference>
<dbReference type="EMBL" id="JBFXLU010000335">
    <property type="protein sequence ID" value="KAL2829344.1"/>
    <property type="molecule type" value="Genomic_DNA"/>
</dbReference>
<reference evidence="4 5" key="1">
    <citation type="submission" date="2024-07" db="EMBL/GenBank/DDBJ databases">
        <title>Section-level genome sequencing and comparative genomics of Aspergillus sections Usti and Cavernicolus.</title>
        <authorList>
            <consortium name="Lawrence Berkeley National Laboratory"/>
            <person name="Nybo J.L."/>
            <person name="Vesth T.C."/>
            <person name="Theobald S."/>
            <person name="Frisvad J.C."/>
            <person name="Larsen T.O."/>
            <person name="Kjaerboelling I."/>
            <person name="Rothschild-Mancinelli K."/>
            <person name="Lyhne E.K."/>
            <person name="Kogle M.E."/>
            <person name="Barry K."/>
            <person name="Clum A."/>
            <person name="Na H."/>
            <person name="Ledsgaard L."/>
            <person name="Lin J."/>
            <person name="Lipzen A."/>
            <person name="Kuo A."/>
            <person name="Riley R."/>
            <person name="Mondo S."/>
            <person name="Labutti K."/>
            <person name="Haridas S."/>
            <person name="Pangalinan J."/>
            <person name="Salamov A.A."/>
            <person name="Simmons B.A."/>
            <person name="Magnuson J.K."/>
            <person name="Chen J."/>
            <person name="Drula E."/>
            <person name="Henrissat B."/>
            <person name="Wiebenga A."/>
            <person name="Lubbers R.J."/>
            <person name="Gomes A.C."/>
            <person name="Makela M.R."/>
            <person name="Stajich J."/>
            <person name="Grigoriev I.V."/>
            <person name="Mortensen U.H."/>
            <person name="De Vries R.P."/>
            <person name="Baker S.E."/>
            <person name="Andersen M.R."/>
        </authorList>
    </citation>
    <scope>NUCLEOTIDE SEQUENCE [LARGE SCALE GENOMIC DNA]</scope>
    <source>
        <strain evidence="4 5">CBS 123904</strain>
    </source>
</reference>
<dbReference type="PANTHER" id="PTHR13768">
    <property type="entry name" value="SOLUBLE NSF ATTACHMENT PROTEIN SNAP"/>
    <property type="match status" value="1"/>
</dbReference>
<evidence type="ECO:0000256" key="2">
    <source>
        <dbReference type="ARBA" id="ARBA00022448"/>
    </source>
</evidence>
<evidence type="ECO:0000256" key="1">
    <source>
        <dbReference type="ARBA" id="ARBA00010050"/>
    </source>
</evidence>
<dbReference type="SUPFAM" id="SSF48452">
    <property type="entry name" value="TPR-like"/>
    <property type="match status" value="1"/>
</dbReference>
<keyword evidence="5" id="KW-1185">Reference proteome</keyword>